<feature type="transmembrane region" description="Helical" evidence="1">
    <location>
        <begin position="40"/>
        <end position="67"/>
    </location>
</feature>
<keyword evidence="3" id="KW-1185">Reference proteome</keyword>
<feature type="transmembrane region" description="Helical" evidence="1">
    <location>
        <begin position="12"/>
        <end position="34"/>
    </location>
</feature>
<dbReference type="EMBL" id="ML120398">
    <property type="protein sequence ID" value="RPA98181.1"/>
    <property type="molecule type" value="Genomic_DNA"/>
</dbReference>
<dbReference type="Proteomes" id="UP000276215">
    <property type="component" value="Unassembled WGS sequence"/>
</dbReference>
<proteinExistence type="predicted"/>
<feature type="transmembrane region" description="Helical" evidence="1">
    <location>
        <begin position="140"/>
        <end position="158"/>
    </location>
</feature>
<keyword evidence="1" id="KW-0472">Membrane</keyword>
<accession>A0A3N4JN24</accession>
<protein>
    <submittedName>
        <fullName evidence="2">Uncharacterized protein</fullName>
    </submittedName>
</protein>
<sequence length="184" mass="20913">MLATILIRSSTIPMLLLLIMIFRTTSIPGLRLSIRASNTTILLLLLLVVICCTGLLWRVVSTLLLLWRRTLIWRLCVSLTRSAGVWRGCTLCRGRGAIVLLLRLARVSRLLLSVGILWVRFVILRIVSTRSTRLCSLRSTSWGKATVLLLSLLWVLTLRRGPRVSWGLRTVEVVSRHCLLKVYR</sequence>
<name>A0A3N4JN24_9PEZI</name>
<reference evidence="2 3" key="1">
    <citation type="journal article" date="2018" name="Nat. Ecol. Evol.">
        <title>Pezizomycetes genomes reveal the molecular basis of ectomycorrhizal truffle lifestyle.</title>
        <authorList>
            <person name="Murat C."/>
            <person name="Payen T."/>
            <person name="Noel B."/>
            <person name="Kuo A."/>
            <person name="Morin E."/>
            <person name="Chen J."/>
            <person name="Kohler A."/>
            <person name="Krizsan K."/>
            <person name="Balestrini R."/>
            <person name="Da Silva C."/>
            <person name="Montanini B."/>
            <person name="Hainaut M."/>
            <person name="Levati E."/>
            <person name="Barry K.W."/>
            <person name="Belfiori B."/>
            <person name="Cichocki N."/>
            <person name="Clum A."/>
            <person name="Dockter R.B."/>
            <person name="Fauchery L."/>
            <person name="Guy J."/>
            <person name="Iotti M."/>
            <person name="Le Tacon F."/>
            <person name="Lindquist E.A."/>
            <person name="Lipzen A."/>
            <person name="Malagnac F."/>
            <person name="Mello A."/>
            <person name="Molinier V."/>
            <person name="Miyauchi S."/>
            <person name="Poulain J."/>
            <person name="Riccioni C."/>
            <person name="Rubini A."/>
            <person name="Sitrit Y."/>
            <person name="Splivallo R."/>
            <person name="Traeger S."/>
            <person name="Wang M."/>
            <person name="Zifcakova L."/>
            <person name="Wipf D."/>
            <person name="Zambonelli A."/>
            <person name="Paolocci F."/>
            <person name="Nowrousian M."/>
            <person name="Ottonello S."/>
            <person name="Baldrian P."/>
            <person name="Spatafora J.W."/>
            <person name="Henrissat B."/>
            <person name="Nagy L.G."/>
            <person name="Aury J.M."/>
            <person name="Wincker P."/>
            <person name="Grigoriev I.V."/>
            <person name="Bonfante P."/>
            <person name="Martin F.M."/>
        </authorList>
    </citation>
    <scope>NUCLEOTIDE SEQUENCE [LARGE SCALE GENOMIC DNA]</scope>
    <source>
        <strain evidence="2 3">120613-1</strain>
    </source>
</reference>
<evidence type="ECO:0000256" key="1">
    <source>
        <dbReference type="SAM" id="Phobius"/>
    </source>
</evidence>
<organism evidence="2 3">
    <name type="scientific">Choiromyces venosus 120613-1</name>
    <dbReference type="NCBI Taxonomy" id="1336337"/>
    <lineage>
        <taxon>Eukaryota</taxon>
        <taxon>Fungi</taxon>
        <taxon>Dikarya</taxon>
        <taxon>Ascomycota</taxon>
        <taxon>Pezizomycotina</taxon>
        <taxon>Pezizomycetes</taxon>
        <taxon>Pezizales</taxon>
        <taxon>Tuberaceae</taxon>
        <taxon>Choiromyces</taxon>
    </lineage>
</organism>
<feature type="transmembrane region" description="Helical" evidence="1">
    <location>
        <begin position="110"/>
        <end position="128"/>
    </location>
</feature>
<keyword evidence="1" id="KW-1133">Transmembrane helix</keyword>
<keyword evidence="1" id="KW-0812">Transmembrane</keyword>
<gene>
    <name evidence="2" type="ORF">L873DRAFT_1059473</name>
</gene>
<evidence type="ECO:0000313" key="2">
    <source>
        <dbReference type="EMBL" id="RPA98181.1"/>
    </source>
</evidence>
<dbReference type="AlphaFoldDB" id="A0A3N4JN24"/>
<evidence type="ECO:0000313" key="3">
    <source>
        <dbReference type="Proteomes" id="UP000276215"/>
    </source>
</evidence>